<gene>
    <name evidence="2" type="ORF">CDAR_574751</name>
</gene>
<accession>A0AAV4T1H4</accession>
<keyword evidence="3" id="KW-1185">Reference proteome</keyword>
<dbReference type="Proteomes" id="UP001054837">
    <property type="component" value="Unassembled WGS sequence"/>
</dbReference>
<evidence type="ECO:0000313" key="3">
    <source>
        <dbReference type="Proteomes" id="UP001054837"/>
    </source>
</evidence>
<sequence length="103" mass="11870">MRFPRITALLQGEKLRWWKTIFFFQQFIASSQQTENRCREELLMDEWLGKESNVWLSTDKSIFDSISPGINILSLLLLFSSVVLPLLIMTAVTNSVVNETASE</sequence>
<reference evidence="2 3" key="1">
    <citation type="submission" date="2021-06" db="EMBL/GenBank/DDBJ databases">
        <title>Caerostris darwini draft genome.</title>
        <authorList>
            <person name="Kono N."/>
            <person name="Arakawa K."/>
        </authorList>
    </citation>
    <scope>NUCLEOTIDE SEQUENCE [LARGE SCALE GENOMIC DNA]</scope>
</reference>
<feature type="transmembrane region" description="Helical" evidence="1">
    <location>
        <begin position="70"/>
        <end position="92"/>
    </location>
</feature>
<evidence type="ECO:0000313" key="2">
    <source>
        <dbReference type="EMBL" id="GIY38687.1"/>
    </source>
</evidence>
<dbReference type="AlphaFoldDB" id="A0AAV4T1H4"/>
<protein>
    <submittedName>
        <fullName evidence="2">Uncharacterized protein</fullName>
    </submittedName>
</protein>
<organism evidence="2 3">
    <name type="scientific">Caerostris darwini</name>
    <dbReference type="NCBI Taxonomy" id="1538125"/>
    <lineage>
        <taxon>Eukaryota</taxon>
        <taxon>Metazoa</taxon>
        <taxon>Ecdysozoa</taxon>
        <taxon>Arthropoda</taxon>
        <taxon>Chelicerata</taxon>
        <taxon>Arachnida</taxon>
        <taxon>Araneae</taxon>
        <taxon>Araneomorphae</taxon>
        <taxon>Entelegynae</taxon>
        <taxon>Araneoidea</taxon>
        <taxon>Araneidae</taxon>
        <taxon>Caerostris</taxon>
    </lineage>
</organism>
<comment type="caution">
    <text evidence="2">The sequence shown here is derived from an EMBL/GenBank/DDBJ whole genome shotgun (WGS) entry which is preliminary data.</text>
</comment>
<dbReference type="EMBL" id="BPLQ01008660">
    <property type="protein sequence ID" value="GIY38687.1"/>
    <property type="molecule type" value="Genomic_DNA"/>
</dbReference>
<evidence type="ECO:0000256" key="1">
    <source>
        <dbReference type="SAM" id="Phobius"/>
    </source>
</evidence>
<keyword evidence="1" id="KW-0812">Transmembrane</keyword>
<keyword evidence="1" id="KW-1133">Transmembrane helix</keyword>
<proteinExistence type="predicted"/>
<keyword evidence="1" id="KW-0472">Membrane</keyword>
<name>A0AAV4T1H4_9ARAC</name>